<dbReference type="EMBL" id="KZ805364">
    <property type="protein sequence ID" value="PVI01034.1"/>
    <property type="molecule type" value="Genomic_DNA"/>
</dbReference>
<sequence length="162" mass="18760">MFFQVLYPTSARRTKKEKEKKDTYPPVPAAPSAACTIFHIRETHTIKQKSPDQFHPCTYELWERWGSDSAMIHQTIVGVTCVRCWVVGHGLWTIFTLIFYRDWIASKPSIARHLVREPETPRQGYFGVLYLHCTRISRLSCCLGKFQRSMMPAVSDLVTSCF</sequence>
<reference evidence="1 2" key="1">
    <citation type="journal article" date="2018" name="Sci. Rep.">
        <title>Comparative genomics provides insights into the lifestyle and reveals functional heterogeneity of dark septate endophytic fungi.</title>
        <authorList>
            <person name="Knapp D.G."/>
            <person name="Nemeth J.B."/>
            <person name="Barry K."/>
            <person name="Hainaut M."/>
            <person name="Henrissat B."/>
            <person name="Johnson J."/>
            <person name="Kuo A."/>
            <person name="Lim J.H.P."/>
            <person name="Lipzen A."/>
            <person name="Nolan M."/>
            <person name="Ohm R.A."/>
            <person name="Tamas L."/>
            <person name="Grigoriev I.V."/>
            <person name="Spatafora J.W."/>
            <person name="Nagy L.G."/>
            <person name="Kovacs G.M."/>
        </authorList>
    </citation>
    <scope>NUCLEOTIDE SEQUENCE [LARGE SCALE GENOMIC DNA]</scope>
    <source>
        <strain evidence="1 2">DSE2036</strain>
    </source>
</reference>
<gene>
    <name evidence="1" type="ORF">DM02DRAFT_369249</name>
</gene>
<name>A0A2V1DUT9_9PLEO</name>
<dbReference type="AlphaFoldDB" id="A0A2V1DUT9"/>
<organism evidence="1 2">
    <name type="scientific">Periconia macrospinosa</name>
    <dbReference type="NCBI Taxonomy" id="97972"/>
    <lineage>
        <taxon>Eukaryota</taxon>
        <taxon>Fungi</taxon>
        <taxon>Dikarya</taxon>
        <taxon>Ascomycota</taxon>
        <taxon>Pezizomycotina</taxon>
        <taxon>Dothideomycetes</taxon>
        <taxon>Pleosporomycetidae</taxon>
        <taxon>Pleosporales</taxon>
        <taxon>Massarineae</taxon>
        <taxon>Periconiaceae</taxon>
        <taxon>Periconia</taxon>
    </lineage>
</organism>
<accession>A0A2V1DUT9</accession>
<evidence type="ECO:0000313" key="1">
    <source>
        <dbReference type="EMBL" id="PVI01034.1"/>
    </source>
</evidence>
<proteinExistence type="predicted"/>
<evidence type="ECO:0000313" key="2">
    <source>
        <dbReference type="Proteomes" id="UP000244855"/>
    </source>
</evidence>
<protein>
    <submittedName>
        <fullName evidence="1">Uncharacterized protein</fullName>
    </submittedName>
</protein>
<keyword evidence="2" id="KW-1185">Reference proteome</keyword>
<dbReference type="Proteomes" id="UP000244855">
    <property type="component" value="Unassembled WGS sequence"/>
</dbReference>